<feature type="compositionally biased region" description="Low complexity" evidence="1">
    <location>
        <begin position="130"/>
        <end position="143"/>
    </location>
</feature>
<dbReference type="AlphaFoldDB" id="A0AA43QLS0"/>
<reference evidence="2" key="1">
    <citation type="journal article" date="2023" name="Genome Biol. Evol.">
        <title>First Whole Genome Sequence and Flow Cytometry Genome Size Data for the Lichen-Forming Fungus Ramalina farinacea (Ascomycota).</title>
        <authorList>
            <person name="Llewellyn T."/>
            <person name="Mian S."/>
            <person name="Hill R."/>
            <person name="Leitch I.J."/>
            <person name="Gaya E."/>
        </authorList>
    </citation>
    <scope>NUCLEOTIDE SEQUENCE</scope>
    <source>
        <strain evidence="2">LIQ254RAFAR</strain>
    </source>
</reference>
<evidence type="ECO:0000256" key="1">
    <source>
        <dbReference type="SAM" id="MobiDB-lite"/>
    </source>
</evidence>
<proteinExistence type="predicted"/>
<dbReference type="EMBL" id="JAPUFD010000005">
    <property type="protein sequence ID" value="MDI1487301.1"/>
    <property type="molecule type" value="Genomic_DNA"/>
</dbReference>
<organism evidence="2 3">
    <name type="scientific">Ramalina farinacea</name>
    <dbReference type="NCBI Taxonomy" id="258253"/>
    <lineage>
        <taxon>Eukaryota</taxon>
        <taxon>Fungi</taxon>
        <taxon>Dikarya</taxon>
        <taxon>Ascomycota</taxon>
        <taxon>Pezizomycotina</taxon>
        <taxon>Lecanoromycetes</taxon>
        <taxon>OSLEUM clade</taxon>
        <taxon>Lecanoromycetidae</taxon>
        <taxon>Lecanorales</taxon>
        <taxon>Lecanorineae</taxon>
        <taxon>Ramalinaceae</taxon>
        <taxon>Ramalina</taxon>
    </lineage>
</organism>
<sequence length="233" mass="26573">MGYNIPNEASEAPPPPYTSTEPAVSNQRTEPQPPAELPVEDVLPKKQLHEKPYEYGERSLKEAHMQQPQQPQPHPQQQQQQQQQQQHPSQTNIFRTTKTRSSSLSSLSSSSSASSVSSIDSHDLQGGTPSSIRSSLSAFRSALTENKDTGAAVRQFRDHLKQQTRMTSASDRKERKKAYKQEYRELRKEIKCLVKDAVRETKQERKARQREKKAVRKEEKQVRKSERKAALKG</sequence>
<evidence type="ECO:0000313" key="3">
    <source>
        <dbReference type="Proteomes" id="UP001161017"/>
    </source>
</evidence>
<feature type="compositionally biased region" description="Basic and acidic residues" evidence="1">
    <location>
        <begin position="216"/>
        <end position="233"/>
    </location>
</feature>
<feature type="compositionally biased region" description="Low complexity" evidence="1">
    <location>
        <begin position="75"/>
        <end position="88"/>
    </location>
</feature>
<accession>A0AA43QLS0</accession>
<feature type="region of interest" description="Disordered" evidence="1">
    <location>
        <begin position="1"/>
        <end position="179"/>
    </location>
</feature>
<name>A0AA43QLS0_9LECA</name>
<gene>
    <name evidence="2" type="ORF">OHK93_006570</name>
</gene>
<feature type="compositionally biased region" description="Low complexity" evidence="1">
    <location>
        <begin position="101"/>
        <end position="118"/>
    </location>
</feature>
<keyword evidence="3" id="KW-1185">Reference proteome</keyword>
<feature type="compositionally biased region" description="Basic and acidic residues" evidence="1">
    <location>
        <begin position="42"/>
        <end position="64"/>
    </location>
</feature>
<feature type="region of interest" description="Disordered" evidence="1">
    <location>
        <begin position="198"/>
        <end position="233"/>
    </location>
</feature>
<protein>
    <submittedName>
        <fullName evidence="2">Uncharacterized protein</fullName>
    </submittedName>
</protein>
<evidence type="ECO:0000313" key="2">
    <source>
        <dbReference type="EMBL" id="MDI1487301.1"/>
    </source>
</evidence>
<comment type="caution">
    <text evidence="2">The sequence shown here is derived from an EMBL/GenBank/DDBJ whole genome shotgun (WGS) entry which is preliminary data.</text>
</comment>
<dbReference type="Proteomes" id="UP001161017">
    <property type="component" value="Unassembled WGS sequence"/>
</dbReference>
<feature type="compositionally biased region" description="Polar residues" evidence="1">
    <location>
        <begin position="18"/>
        <end position="30"/>
    </location>
</feature>
<feature type="compositionally biased region" description="Polar residues" evidence="1">
    <location>
        <begin position="89"/>
        <end position="100"/>
    </location>
</feature>